<dbReference type="Proteomes" id="UP001054837">
    <property type="component" value="Unassembled WGS sequence"/>
</dbReference>
<gene>
    <name evidence="2" type="ORF">CDAR_293921</name>
</gene>
<sequence>MRNWVVKSGLRVGGSLARLDQLGARHSGTEVPTVLLLGTRTPKKHLLTPNSTTDTETMGRQHHRPPLFSAVWSSPSKKRSIPPFPRTQHLRTVIITKRGIGQK</sequence>
<keyword evidence="3" id="KW-1185">Reference proteome</keyword>
<comment type="caution">
    <text evidence="2">The sequence shown here is derived from an EMBL/GenBank/DDBJ whole genome shotgun (WGS) entry which is preliminary data.</text>
</comment>
<feature type="compositionally biased region" description="Polar residues" evidence="1">
    <location>
        <begin position="48"/>
        <end position="58"/>
    </location>
</feature>
<reference evidence="2 3" key="1">
    <citation type="submission" date="2021-06" db="EMBL/GenBank/DDBJ databases">
        <title>Caerostris darwini draft genome.</title>
        <authorList>
            <person name="Kono N."/>
            <person name="Arakawa K."/>
        </authorList>
    </citation>
    <scope>NUCLEOTIDE SEQUENCE [LARGE SCALE GENOMIC DNA]</scope>
</reference>
<dbReference type="AlphaFoldDB" id="A0AAV4VFI8"/>
<evidence type="ECO:0000256" key="1">
    <source>
        <dbReference type="SAM" id="MobiDB-lite"/>
    </source>
</evidence>
<name>A0AAV4VFI8_9ARAC</name>
<protein>
    <submittedName>
        <fullName evidence="2">Uncharacterized protein</fullName>
    </submittedName>
</protein>
<organism evidence="2 3">
    <name type="scientific">Caerostris darwini</name>
    <dbReference type="NCBI Taxonomy" id="1538125"/>
    <lineage>
        <taxon>Eukaryota</taxon>
        <taxon>Metazoa</taxon>
        <taxon>Ecdysozoa</taxon>
        <taxon>Arthropoda</taxon>
        <taxon>Chelicerata</taxon>
        <taxon>Arachnida</taxon>
        <taxon>Araneae</taxon>
        <taxon>Araneomorphae</taxon>
        <taxon>Entelegynae</taxon>
        <taxon>Araneoidea</taxon>
        <taxon>Araneidae</taxon>
        <taxon>Caerostris</taxon>
    </lineage>
</organism>
<evidence type="ECO:0000313" key="2">
    <source>
        <dbReference type="EMBL" id="GIY68907.1"/>
    </source>
</evidence>
<dbReference type="EMBL" id="BPLQ01012966">
    <property type="protein sequence ID" value="GIY68907.1"/>
    <property type="molecule type" value="Genomic_DNA"/>
</dbReference>
<feature type="region of interest" description="Disordered" evidence="1">
    <location>
        <begin position="42"/>
        <end position="87"/>
    </location>
</feature>
<accession>A0AAV4VFI8</accession>
<proteinExistence type="predicted"/>
<evidence type="ECO:0000313" key="3">
    <source>
        <dbReference type="Proteomes" id="UP001054837"/>
    </source>
</evidence>